<dbReference type="InterPro" id="IPR050473">
    <property type="entry name" value="A2M/Complement_sys"/>
</dbReference>
<dbReference type="Proteomes" id="UP000886998">
    <property type="component" value="Unassembled WGS sequence"/>
</dbReference>
<comment type="caution">
    <text evidence="5">The sequence shown here is derived from an EMBL/GenBank/DDBJ whole genome shotgun (WGS) entry which is preliminary data.</text>
</comment>
<dbReference type="GO" id="GO:0005576">
    <property type="term" value="C:extracellular region"/>
    <property type="evidence" value="ECO:0007669"/>
    <property type="project" value="UniProtKB-SubCell"/>
</dbReference>
<dbReference type="InterPro" id="IPR000020">
    <property type="entry name" value="Anaphylatoxin/fibulin"/>
</dbReference>
<comment type="subcellular location">
    <subcellularLocation>
        <location evidence="1">Secreted</location>
    </subcellularLocation>
</comment>
<dbReference type="PANTHER" id="PTHR11412">
    <property type="entry name" value="MACROGLOBULIN / COMPLEMENT"/>
    <property type="match status" value="1"/>
</dbReference>
<keyword evidence="2" id="KW-0964">Secreted</keyword>
<organism evidence="5 6">
    <name type="scientific">Trichonephila inaurata madagascariensis</name>
    <dbReference type="NCBI Taxonomy" id="2747483"/>
    <lineage>
        <taxon>Eukaryota</taxon>
        <taxon>Metazoa</taxon>
        <taxon>Ecdysozoa</taxon>
        <taxon>Arthropoda</taxon>
        <taxon>Chelicerata</taxon>
        <taxon>Arachnida</taxon>
        <taxon>Araneae</taxon>
        <taxon>Araneomorphae</taxon>
        <taxon>Entelegynae</taxon>
        <taxon>Araneoidea</taxon>
        <taxon>Nephilidae</taxon>
        <taxon>Trichonephila</taxon>
        <taxon>Trichonephila inaurata</taxon>
    </lineage>
</organism>
<dbReference type="EMBL" id="BMAV01011684">
    <property type="protein sequence ID" value="GFY57707.1"/>
    <property type="molecule type" value="Genomic_DNA"/>
</dbReference>
<protein>
    <submittedName>
        <fullName evidence="5">Complement C3</fullName>
    </submittedName>
</protein>
<dbReference type="PROSITE" id="PS01178">
    <property type="entry name" value="ANAPHYLATOXIN_2"/>
    <property type="match status" value="1"/>
</dbReference>
<dbReference type="AlphaFoldDB" id="A0A8X7C8Y4"/>
<dbReference type="OrthoDB" id="6359008at2759"/>
<dbReference type="Gene3D" id="1.20.91.20">
    <property type="entry name" value="Anaphylotoxins (complement system)"/>
    <property type="match status" value="1"/>
</dbReference>
<sequence length="294" mass="33464">MEEGLFILSTKLPLHASCVAIKRRKREIASEILSKYEGSDNLCCALGLNKDRYNRNCETRTNILTRYFQGKHENCSKIFLECCLYGKEHGFTDMKLMRTGMNLARMGDVSKDDLKFISEDEADVFEQLTPVRKDFRETIFFEDFELGVDGKKSFDLPKAFTCTKCISFFQNEQVEIQATLFNYGFNKLRAEMYMYGVKGLCTGTTEGERSERKIVFVEKQSAATVTFPAIPLEIGTFSIKVVAYTNVGGDIVVKPLKVIAEGETVEFDYPVILDPTNQQKRERRDISNAKITGN</sequence>
<evidence type="ECO:0000256" key="1">
    <source>
        <dbReference type="ARBA" id="ARBA00004613"/>
    </source>
</evidence>
<dbReference type="Pfam" id="PF01821">
    <property type="entry name" value="ANATO"/>
    <property type="match status" value="1"/>
</dbReference>
<dbReference type="InterPro" id="IPR018081">
    <property type="entry name" value="Anaphylatoxin_comp_syst"/>
</dbReference>
<dbReference type="SUPFAM" id="SSF47686">
    <property type="entry name" value="Anaphylotoxins (complement system)"/>
    <property type="match status" value="1"/>
</dbReference>
<keyword evidence="6" id="KW-1185">Reference proteome</keyword>
<dbReference type="InterPro" id="IPR013783">
    <property type="entry name" value="Ig-like_fold"/>
</dbReference>
<gene>
    <name evidence="5" type="primary">c3</name>
    <name evidence="5" type="ORF">TNIN_371641</name>
</gene>
<evidence type="ECO:0000256" key="3">
    <source>
        <dbReference type="ARBA" id="ARBA00023157"/>
    </source>
</evidence>
<dbReference type="Gene3D" id="2.60.40.10">
    <property type="entry name" value="Immunoglobulins"/>
    <property type="match status" value="1"/>
</dbReference>
<proteinExistence type="predicted"/>
<name>A0A8X7C8Y4_9ARAC</name>
<evidence type="ECO:0000313" key="5">
    <source>
        <dbReference type="EMBL" id="GFY57707.1"/>
    </source>
</evidence>
<keyword evidence="3" id="KW-1015">Disulfide bond</keyword>
<reference evidence="5" key="1">
    <citation type="submission" date="2020-08" db="EMBL/GenBank/DDBJ databases">
        <title>Multicomponent nature underlies the extraordinary mechanical properties of spider dragline silk.</title>
        <authorList>
            <person name="Kono N."/>
            <person name="Nakamura H."/>
            <person name="Mori M."/>
            <person name="Yoshida Y."/>
            <person name="Ohtoshi R."/>
            <person name="Malay A.D."/>
            <person name="Moran D.A.P."/>
            <person name="Tomita M."/>
            <person name="Numata K."/>
            <person name="Arakawa K."/>
        </authorList>
    </citation>
    <scope>NUCLEOTIDE SEQUENCE</scope>
</reference>
<evidence type="ECO:0000259" key="4">
    <source>
        <dbReference type="PROSITE" id="PS01178"/>
    </source>
</evidence>
<feature type="domain" description="Anaphylatoxin-like" evidence="4">
    <location>
        <begin position="43"/>
        <end position="83"/>
    </location>
</feature>
<evidence type="ECO:0000256" key="2">
    <source>
        <dbReference type="ARBA" id="ARBA00022525"/>
    </source>
</evidence>
<dbReference type="PANTHER" id="PTHR11412:SF166">
    <property type="entry name" value="NTR DOMAIN-CONTAINING PROTEIN"/>
    <property type="match status" value="1"/>
</dbReference>
<accession>A0A8X7C8Y4</accession>
<evidence type="ECO:0000313" key="6">
    <source>
        <dbReference type="Proteomes" id="UP000886998"/>
    </source>
</evidence>